<feature type="region of interest" description="Disordered" evidence="1">
    <location>
        <begin position="155"/>
        <end position="177"/>
    </location>
</feature>
<proteinExistence type="predicted"/>
<evidence type="ECO:0000256" key="1">
    <source>
        <dbReference type="SAM" id="MobiDB-lite"/>
    </source>
</evidence>
<gene>
    <name evidence="2" type="ORF">N658DRAFT_102420</name>
</gene>
<name>A0AAN6PYQ5_9PEZI</name>
<evidence type="ECO:0000313" key="3">
    <source>
        <dbReference type="Proteomes" id="UP001305647"/>
    </source>
</evidence>
<sequence>MQLPALPSARYHLQTPSPLSPLLSLVNQQLITMTKLTLQDPTPGPPQSGDSSNLNLTHLDPIPSYEEAVSALPGPRPNALQILGATWGGVTVTADLQKLVGTSDKLALDMRTLHRHLHPDPAPGQIKVLTLLYRFEDDDNDDRFRLFSAAENAQPSKTTISRHAHANNTSSGGPRGRVRYIHEPLPRPWRAGPQGQVDILAVLYGPARVETASVLSVLSNHFEGRWGQVRMNNAFFGADPWPYERKSWVVYFRFVGGSRRVQVVTGWENGALEVPWTRD</sequence>
<protein>
    <submittedName>
        <fullName evidence="2">Uncharacterized protein</fullName>
    </submittedName>
</protein>
<reference evidence="2" key="1">
    <citation type="journal article" date="2023" name="Mol. Phylogenet. Evol.">
        <title>Genome-scale phylogeny and comparative genomics of the fungal order Sordariales.</title>
        <authorList>
            <person name="Hensen N."/>
            <person name="Bonometti L."/>
            <person name="Westerberg I."/>
            <person name="Brannstrom I.O."/>
            <person name="Guillou S."/>
            <person name="Cros-Aarteil S."/>
            <person name="Calhoun S."/>
            <person name="Haridas S."/>
            <person name="Kuo A."/>
            <person name="Mondo S."/>
            <person name="Pangilinan J."/>
            <person name="Riley R."/>
            <person name="LaButti K."/>
            <person name="Andreopoulos B."/>
            <person name="Lipzen A."/>
            <person name="Chen C."/>
            <person name="Yan M."/>
            <person name="Daum C."/>
            <person name="Ng V."/>
            <person name="Clum A."/>
            <person name="Steindorff A."/>
            <person name="Ohm R.A."/>
            <person name="Martin F."/>
            <person name="Silar P."/>
            <person name="Natvig D.O."/>
            <person name="Lalanne C."/>
            <person name="Gautier V."/>
            <person name="Ament-Velasquez S.L."/>
            <person name="Kruys A."/>
            <person name="Hutchinson M.I."/>
            <person name="Powell A.J."/>
            <person name="Barry K."/>
            <person name="Miller A.N."/>
            <person name="Grigoriev I.V."/>
            <person name="Debuchy R."/>
            <person name="Gladieux P."/>
            <person name="Hiltunen Thoren M."/>
            <person name="Johannesson H."/>
        </authorList>
    </citation>
    <scope>NUCLEOTIDE SEQUENCE</scope>
    <source>
        <strain evidence="2">CBS 757.83</strain>
    </source>
</reference>
<keyword evidence="3" id="KW-1185">Reference proteome</keyword>
<dbReference type="EMBL" id="MU863641">
    <property type="protein sequence ID" value="KAK4100412.1"/>
    <property type="molecule type" value="Genomic_DNA"/>
</dbReference>
<organism evidence="2 3">
    <name type="scientific">Parathielavia hyrcaniae</name>
    <dbReference type="NCBI Taxonomy" id="113614"/>
    <lineage>
        <taxon>Eukaryota</taxon>
        <taxon>Fungi</taxon>
        <taxon>Dikarya</taxon>
        <taxon>Ascomycota</taxon>
        <taxon>Pezizomycotina</taxon>
        <taxon>Sordariomycetes</taxon>
        <taxon>Sordariomycetidae</taxon>
        <taxon>Sordariales</taxon>
        <taxon>Chaetomiaceae</taxon>
        <taxon>Parathielavia</taxon>
    </lineage>
</organism>
<accession>A0AAN6PYQ5</accession>
<comment type="caution">
    <text evidence="2">The sequence shown here is derived from an EMBL/GenBank/DDBJ whole genome shotgun (WGS) entry which is preliminary data.</text>
</comment>
<evidence type="ECO:0000313" key="2">
    <source>
        <dbReference type="EMBL" id="KAK4100412.1"/>
    </source>
</evidence>
<dbReference type="AlphaFoldDB" id="A0AAN6PYQ5"/>
<reference evidence="2" key="2">
    <citation type="submission" date="2023-05" db="EMBL/GenBank/DDBJ databases">
        <authorList>
            <consortium name="Lawrence Berkeley National Laboratory"/>
            <person name="Steindorff A."/>
            <person name="Hensen N."/>
            <person name="Bonometti L."/>
            <person name="Westerberg I."/>
            <person name="Brannstrom I.O."/>
            <person name="Guillou S."/>
            <person name="Cros-Aarteil S."/>
            <person name="Calhoun S."/>
            <person name="Haridas S."/>
            <person name="Kuo A."/>
            <person name="Mondo S."/>
            <person name="Pangilinan J."/>
            <person name="Riley R."/>
            <person name="Labutti K."/>
            <person name="Andreopoulos B."/>
            <person name="Lipzen A."/>
            <person name="Chen C."/>
            <person name="Yanf M."/>
            <person name="Daum C."/>
            <person name="Ng V."/>
            <person name="Clum A."/>
            <person name="Ohm R."/>
            <person name="Martin F."/>
            <person name="Silar P."/>
            <person name="Natvig D."/>
            <person name="Lalanne C."/>
            <person name="Gautier V."/>
            <person name="Ament-Velasquez S.L."/>
            <person name="Kruys A."/>
            <person name="Hutchinson M.I."/>
            <person name="Powell A.J."/>
            <person name="Barry K."/>
            <person name="Miller A.N."/>
            <person name="Grigoriev I.V."/>
            <person name="Debuchy R."/>
            <person name="Gladieux P."/>
            <person name="Thoren M.H."/>
            <person name="Johannesson H."/>
        </authorList>
    </citation>
    <scope>NUCLEOTIDE SEQUENCE</scope>
    <source>
        <strain evidence="2">CBS 757.83</strain>
    </source>
</reference>
<dbReference type="Proteomes" id="UP001305647">
    <property type="component" value="Unassembled WGS sequence"/>
</dbReference>
<feature type="region of interest" description="Disordered" evidence="1">
    <location>
        <begin position="37"/>
        <end position="56"/>
    </location>
</feature>